<dbReference type="GeneID" id="7048232"/>
<keyword evidence="5 8" id="KW-0418">Kinase</keyword>
<dbReference type="GO" id="GO:1903353">
    <property type="term" value="P:regulation of nucleus organization"/>
    <property type="evidence" value="ECO:0007669"/>
    <property type="project" value="EnsemblFungi"/>
</dbReference>
<organism evidence="12 14">
    <name type="scientific">Schizosaccharomyces japonicus (strain yFS275 / FY16936)</name>
    <name type="common">Fission yeast</name>
    <dbReference type="NCBI Taxonomy" id="402676"/>
    <lineage>
        <taxon>Eukaryota</taxon>
        <taxon>Fungi</taxon>
        <taxon>Dikarya</taxon>
        <taxon>Ascomycota</taxon>
        <taxon>Taphrinomycotina</taxon>
        <taxon>Schizosaccharomycetes</taxon>
        <taxon>Schizosaccharomycetales</taxon>
        <taxon>Schizosaccharomycetaceae</taxon>
        <taxon>Schizosaccharomyces</taxon>
    </lineage>
</organism>
<keyword evidence="4 7" id="KW-0547">Nucleotide-binding</keyword>
<evidence type="ECO:0000256" key="4">
    <source>
        <dbReference type="ARBA" id="ARBA00022741"/>
    </source>
</evidence>
<dbReference type="GO" id="GO:1990395">
    <property type="term" value="P:meiotic spindle pole body organization"/>
    <property type="evidence" value="ECO:0007669"/>
    <property type="project" value="EnsemblFungi"/>
</dbReference>
<keyword evidence="3" id="KW-0677">Repeat</keyword>
<evidence type="ECO:0000256" key="2">
    <source>
        <dbReference type="ARBA" id="ARBA00022679"/>
    </source>
</evidence>
<dbReference type="InterPro" id="IPR033695">
    <property type="entry name" value="POLO_box_2"/>
</dbReference>
<dbReference type="GO" id="GO:0005816">
    <property type="term" value="C:spindle pole body"/>
    <property type="evidence" value="ECO:0000318"/>
    <property type="project" value="GO_Central"/>
</dbReference>
<dbReference type="RefSeq" id="XP_002173043.1">
    <property type="nucleotide sequence ID" value="XM_002173007.2"/>
</dbReference>
<dbReference type="EC" id="2.7.11.21" evidence="8"/>
<dbReference type="GO" id="GO:0045842">
    <property type="term" value="P:positive regulation of mitotic metaphase/anaphase transition"/>
    <property type="evidence" value="ECO:0007669"/>
    <property type="project" value="EnsemblFungi"/>
</dbReference>
<dbReference type="GO" id="GO:0051455">
    <property type="term" value="P:spindle attachment to meiosis I kinetochore"/>
    <property type="evidence" value="ECO:0007669"/>
    <property type="project" value="EnsemblFungi"/>
</dbReference>
<dbReference type="GO" id="GO:0090619">
    <property type="term" value="C:meiotic spindle pole"/>
    <property type="evidence" value="ECO:0007669"/>
    <property type="project" value="EnsemblFungi"/>
</dbReference>
<dbReference type="PANTHER" id="PTHR24345">
    <property type="entry name" value="SERINE/THREONINE-PROTEIN KINASE PLK"/>
    <property type="match status" value="1"/>
</dbReference>
<dbReference type="InterPro" id="IPR017441">
    <property type="entry name" value="Protein_kinase_ATP_BS"/>
</dbReference>
<comment type="similarity">
    <text evidence="8">Belongs to the protein kinase superfamily. Ser/Thr protein kinase family. CDC5/Polo subfamily.</text>
</comment>
<name>B6JYY2_SCHJY</name>
<keyword evidence="14" id="KW-1185">Reference proteome</keyword>
<dbReference type="Gene3D" id="3.30.200.20">
    <property type="entry name" value="Phosphorylase Kinase, domain 1"/>
    <property type="match status" value="1"/>
</dbReference>
<dbReference type="GO" id="GO:0031031">
    <property type="term" value="P:positive regulation of septation initiation signaling"/>
    <property type="evidence" value="ECO:0007669"/>
    <property type="project" value="EnsemblFungi"/>
</dbReference>
<dbReference type="AlphaFoldDB" id="B6JYY2"/>
<dbReference type="STRING" id="402676.B6JYY2"/>
<dbReference type="GO" id="GO:0140281">
    <property type="term" value="P:positive regulation of mitotic division septum assembly"/>
    <property type="evidence" value="ECO:0007669"/>
    <property type="project" value="EnsemblFungi"/>
</dbReference>
<dbReference type="InterPro" id="IPR008271">
    <property type="entry name" value="Ser/Thr_kinase_AS"/>
</dbReference>
<dbReference type="JaponicusDB" id="SJAG_01805">
    <property type="gene designation" value="plo1"/>
</dbReference>
<evidence type="ECO:0000256" key="3">
    <source>
        <dbReference type="ARBA" id="ARBA00022737"/>
    </source>
</evidence>
<evidence type="ECO:0000256" key="7">
    <source>
        <dbReference type="PROSITE-ProRule" id="PRU10141"/>
    </source>
</evidence>
<dbReference type="Pfam" id="PF00659">
    <property type="entry name" value="POLO_box"/>
    <property type="match status" value="2"/>
</dbReference>
<dbReference type="OrthoDB" id="408964at2759"/>
<dbReference type="GO" id="GO:0000086">
    <property type="term" value="P:G2/M transition of mitotic cell cycle"/>
    <property type="evidence" value="ECO:0007669"/>
    <property type="project" value="EnsemblFungi"/>
</dbReference>
<dbReference type="GO" id="GO:0000776">
    <property type="term" value="C:kinetochore"/>
    <property type="evidence" value="ECO:0000318"/>
    <property type="project" value="GO_Central"/>
</dbReference>
<dbReference type="GO" id="GO:1902542">
    <property type="term" value="P:regulation of protein localization to mitotic spindle pole body"/>
    <property type="evidence" value="ECO:0007669"/>
    <property type="project" value="EnsemblFungi"/>
</dbReference>
<dbReference type="OMA" id="IQIHKSM"/>
<dbReference type="InterPro" id="IPR000719">
    <property type="entry name" value="Prot_kinase_dom"/>
</dbReference>
<dbReference type="HOGENOM" id="CLU_000288_46_2_1"/>
<proteinExistence type="inferred from homology"/>
<keyword evidence="2 8" id="KW-0808">Transferase</keyword>
<dbReference type="SUPFAM" id="SSF56112">
    <property type="entry name" value="Protein kinase-like (PK-like)"/>
    <property type="match status" value="1"/>
</dbReference>
<dbReference type="GO" id="GO:0070194">
    <property type="term" value="P:synaptonemal complex disassembly"/>
    <property type="evidence" value="ECO:0007669"/>
    <property type="project" value="EnsemblFungi"/>
</dbReference>
<dbReference type="CDD" id="cd13117">
    <property type="entry name" value="POLO_box_2"/>
    <property type="match status" value="1"/>
</dbReference>
<evidence type="ECO:0000256" key="6">
    <source>
        <dbReference type="ARBA" id="ARBA00022840"/>
    </source>
</evidence>
<evidence type="ECO:0000313" key="13">
    <source>
        <dbReference type="JaponicusDB" id="SJAG_01805"/>
    </source>
</evidence>
<dbReference type="GO" id="GO:0000712">
    <property type="term" value="P:resolution of meiotic recombination intermediates"/>
    <property type="evidence" value="ECO:0007669"/>
    <property type="project" value="EnsemblFungi"/>
</dbReference>
<keyword evidence="6 7" id="KW-0067">ATP-binding</keyword>
<dbReference type="GO" id="GO:1990571">
    <property type="term" value="P:meiotic centromere clustering"/>
    <property type="evidence" value="ECO:0007669"/>
    <property type="project" value="EnsemblFungi"/>
</dbReference>
<dbReference type="GO" id="GO:0004674">
    <property type="term" value="F:protein serine/threonine kinase activity"/>
    <property type="evidence" value="ECO:0000318"/>
    <property type="project" value="GO_Central"/>
</dbReference>
<feature type="domain" description="POLO box" evidence="11">
    <location>
        <begin position="604"/>
        <end position="686"/>
    </location>
</feature>
<evidence type="ECO:0000256" key="5">
    <source>
        <dbReference type="ARBA" id="ARBA00022777"/>
    </source>
</evidence>
<dbReference type="Proteomes" id="UP000001744">
    <property type="component" value="Unassembled WGS sequence"/>
</dbReference>
<dbReference type="GO" id="GO:0140429">
    <property type="term" value="P:positive regulation of mitotic sister chromatid biorientation"/>
    <property type="evidence" value="ECO:0007669"/>
    <property type="project" value="EnsemblFungi"/>
</dbReference>
<dbReference type="GO" id="GO:1990023">
    <property type="term" value="C:mitotic spindle midzone"/>
    <property type="evidence" value="ECO:0007669"/>
    <property type="project" value="EnsemblFungi"/>
</dbReference>
<dbReference type="FunFam" id="3.30.200.20:FF:000042">
    <property type="entry name" value="Aurora kinase A"/>
    <property type="match status" value="1"/>
</dbReference>
<evidence type="ECO:0000313" key="12">
    <source>
        <dbReference type="EMBL" id="EEB06750.1"/>
    </source>
</evidence>
<accession>B6JYY2</accession>
<dbReference type="InterPro" id="IPR033701">
    <property type="entry name" value="POLO_box_1"/>
</dbReference>
<dbReference type="InterPro" id="IPR000959">
    <property type="entry name" value="POLO_box_dom"/>
</dbReference>
<dbReference type="GO" id="GO:0051219">
    <property type="term" value="F:phosphoprotein binding"/>
    <property type="evidence" value="ECO:0007669"/>
    <property type="project" value="EnsemblFungi"/>
</dbReference>
<dbReference type="Gene3D" id="1.10.510.10">
    <property type="entry name" value="Transferase(Phosphotransferase) domain 1"/>
    <property type="match status" value="1"/>
</dbReference>
<dbReference type="Gene3D" id="3.30.1120.30">
    <property type="entry name" value="POLO box domain"/>
    <property type="match status" value="2"/>
</dbReference>
<dbReference type="GO" id="GO:0031619">
    <property type="term" value="P:homologous chromosome orientation in meiotic metaphase I"/>
    <property type="evidence" value="ECO:0007669"/>
    <property type="project" value="EnsemblFungi"/>
</dbReference>
<dbReference type="GO" id="GO:0010696">
    <property type="term" value="P:positive regulation of mitotic spindle pole body separation"/>
    <property type="evidence" value="ECO:0007669"/>
    <property type="project" value="EnsemblFungi"/>
</dbReference>
<evidence type="ECO:0000259" key="11">
    <source>
        <dbReference type="PROSITE" id="PS50078"/>
    </source>
</evidence>
<feature type="domain" description="POLO box" evidence="11">
    <location>
        <begin position="502"/>
        <end position="584"/>
    </location>
</feature>
<feature type="domain" description="Protein kinase" evidence="10">
    <location>
        <begin position="41"/>
        <end position="296"/>
    </location>
</feature>
<dbReference type="InterPro" id="IPR011009">
    <property type="entry name" value="Kinase-like_dom_sf"/>
</dbReference>
<protein>
    <recommendedName>
        <fullName evidence="8">Serine/threonine-protein kinase</fullName>
        <ecNumber evidence="8">2.7.11.21</ecNumber>
    </recommendedName>
</protein>
<dbReference type="FunFam" id="1.10.510.10:FF:001669">
    <property type="entry name" value="Serine/threonine-protein kinase"/>
    <property type="match status" value="1"/>
</dbReference>
<dbReference type="GO" id="GO:0045793">
    <property type="term" value="P:positive regulation of cell size"/>
    <property type="evidence" value="ECO:0007669"/>
    <property type="project" value="EnsemblFungi"/>
</dbReference>
<dbReference type="PROSITE" id="PS00108">
    <property type="entry name" value="PROTEIN_KINASE_ST"/>
    <property type="match status" value="1"/>
</dbReference>
<feature type="binding site" evidence="7">
    <location>
        <position position="73"/>
    </location>
    <ligand>
        <name>ATP</name>
        <dbReference type="ChEBI" id="CHEBI:30616"/>
    </ligand>
</feature>
<dbReference type="GO" id="GO:0140602">
    <property type="term" value="C:nucleolar peripheral inclusion body"/>
    <property type="evidence" value="ECO:0007669"/>
    <property type="project" value="EnsemblFungi"/>
</dbReference>
<dbReference type="VEuPathDB" id="FungiDB:SJAG_01805"/>
<keyword evidence="1 8" id="KW-0723">Serine/threonine-protein kinase</keyword>
<dbReference type="InterPro" id="IPR036947">
    <property type="entry name" value="POLO_box_dom_sf"/>
</dbReference>
<dbReference type="GO" id="GO:0007052">
    <property type="term" value="P:mitotic spindle organization"/>
    <property type="evidence" value="ECO:0000318"/>
    <property type="project" value="GO_Central"/>
</dbReference>
<dbReference type="eggNOG" id="KOG0575">
    <property type="taxonomic scope" value="Eukaryota"/>
</dbReference>
<dbReference type="GO" id="GO:0005634">
    <property type="term" value="C:nucleus"/>
    <property type="evidence" value="ECO:0000318"/>
    <property type="project" value="GO_Central"/>
</dbReference>
<evidence type="ECO:0000256" key="1">
    <source>
        <dbReference type="ARBA" id="ARBA00022527"/>
    </source>
</evidence>
<dbReference type="GO" id="GO:0090306">
    <property type="term" value="P:meiotic spindle assembly"/>
    <property type="evidence" value="ECO:0007669"/>
    <property type="project" value="EnsemblFungi"/>
</dbReference>
<dbReference type="CDD" id="cd14099">
    <property type="entry name" value="STKc_PLK"/>
    <property type="match status" value="1"/>
</dbReference>
<comment type="catalytic activity">
    <reaction evidence="8">
        <text>L-threonyl-[protein] + ATP = O-phospho-L-threonyl-[protein] + ADP + H(+)</text>
        <dbReference type="Rhea" id="RHEA:46608"/>
        <dbReference type="Rhea" id="RHEA-COMP:11060"/>
        <dbReference type="Rhea" id="RHEA-COMP:11605"/>
        <dbReference type="ChEBI" id="CHEBI:15378"/>
        <dbReference type="ChEBI" id="CHEBI:30013"/>
        <dbReference type="ChEBI" id="CHEBI:30616"/>
        <dbReference type="ChEBI" id="CHEBI:61977"/>
        <dbReference type="ChEBI" id="CHEBI:456216"/>
        <dbReference type="EC" id="2.7.11.21"/>
    </reaction>
</comment>
<dbReference type="GO" id="GO:0035025">
    <property type="term" value="P:positive regulation of Rho protein signal transduction"/>
    <property type="evidence" value="ECO:0007669"/>
    <property type="project" value="EnsemblFungi"/>
</dbReference>
<dbReference type="PROSITE" id="PS50078">
    <property type="entry name" value="POLO_BOX"/>
    <property type="match status" value="2"/>
</dbReference>
<evidence type="ECO:0000259" key="10">
    <source>
        <dbReference type="PROSITE" id="PS50011"/>
    </source>
</evidence>
<dbReference type="GO" id="GO:0005737">
    <property type="term" value="C:cytoplasm"/>
    <property type="evidence" value="ECO:0000318"/>
    <property type="project" value="GO_Central"/>
</dbReference>
<dbReference type="GO" id="GO:0045944">
    <property type="term" value="P:positive regulation of transcription by RNA polymerase II"/>
    <property type="evidence" value="ECO:0007669"/>
    <property type="project" value="EnsemblFungi"/>
</dbReference>
<dbReference type="EMBL" id="KE651168">
    <property type="protein sequence ID" value="EEB06750.1"/>
    <property type="molecule type" value="Genomic_DNA"/>
</dbReference>
<dbReference type="SUPFAM" id="SSF82615">
    <property type="entry name" value="Polo-box domain"/>
    <property type="match status" value="2"/>
</dbReference>
<dbReference type="GO" id="GO:0000922">
    <property type="term" value="C:spindle pole"/>
    <property type="evidence" value="ECO:0000318"/>
    <property type="project" value="GO_Central"/>
</dbReference>
<dbReference type="Pfam" id="PF00069">
    <property type="entry name" value="Pkinase"/>
    <property type="match status" value="1"/>
</dbReference>
<evidence type="ECO:0000256" key="9">
    <source>
        <dbReference type="SAM" id="MobiDB-lite"/>
    </source>
</evidence>
<dbReference type="GO" id="GO:0010971">
    <property type="term" value="P:positive regulation of G2/M transition of mitotic cell cycle"/>
    <property type="evidence" value="ECO:0007669"/>
    <property type="project" value="EnsemblFungi"/>
</dbReference>
<dbReference type="GO" id="GO:0005524">
    <property type="term" value="F:ATP binding"/>
    <property type="evidence" value="ECO:0007669"/>
    <property type="project" value="UniProtKB-UniRule"/>
</dbReference>
<dbReference type="GO" id="GO:0044732">
    <property type="term" value="C:mitotic spindle pole body"/>
    <property type="evidence" value="ECO:0007669"/>
    <property type="project" value="EnsemblFungi"/>
</dbReference>
<feature type="region of interest" description="Disordered" evidence="9">
    <location>
        <begin position="1"/>
        <end position="20"/>
    </location>
</feature>
<gene>
    <name evidence="13" type="primary">plo1</name>
    <name evidence="12" type="ORF">SJAG_01805</name>
</gene>
<dbReference type="GO" id="GO:0110083">
    <property type="term" value="P:positive regulation of protein localization to cell division site involved in mitotic actomyosin contractile ring assembly"/>
    <property type="evidence" value="ECO:0007669"/>
    <property type="project" value="EnsemblFungi"/>
</dbReference>
<dbReference type="GO" id="GO:0046827">
    <property type="term" value="P:positive regulation of protein export from nucleus"/>
    <property type="evidence" value="ECO:0007669"/>
    <property type="project" value="EnsemblFungi"/>
</dbReference>
<dbReference type="PROSITE" id="PS00107">
    <property type="entry name" value="PROTEIN_KINASE_ATP"/>
    <property type="match status" value="1"/>
</dbReference>
<dbReference type="CDD" id="cd13118">
    <property type="entry name" value="POLO_box_1"/>
    <property type="match status" value="1"/>
</dbReference>
<reference evidence="12 14" key="1">
    <citation type="journal article" date="2011" name="Science">
        <title>Comparative functional genomics of the fission yeasts.</title>
        <authorList>
            <person name="Rhind N."/>
            <person name="Chen Z."/>
            <person name="Yassour M."/>
            <person name="Thompson D.A."/>
            <person name="Haas B.J."/>
            <person name="Habib N."/>
            <person name="Wapinski I."/>
            <person name="Roy S."/>
            <person name="Lin M.F."/>
            <person name="Heiman D.I."/>
            <person name="Young S.K."/>
            <person name="Furuya K."/>
            <person name="Guo Y."/>
            <person name="Pidoux A."/>
            <person name="Chen H.M."/>
            <person name="Robbertse B."/>
            <person name="Goldberg J.M."/>
            <person name="Aoki K."/>
            <person name="Bayne E.H."/>
            <person name="Berlin A.M."/>
            <person name="Desjardins C.A."/>
            <person name="Dobbs E."/>
            <person name="Dukaj L."/>
            <person name="Fan L."/>
            <person name="FitzGerald M.G."/>
            <person name="French C."/>
            <person name="Gujja S."/>
            <person name="Hansen K."/>
            <person name="Keifenheim D."/>
            <person name="Levin J.Z."/>
            <person name="Mosher R.A."/>
            <person name="Mueller C.A."/>
            <person name="Pfiffner J."/>
            <person name="Priest M."/>
            <person name="Russ C."/>
            <person name="Smialowska A."/>
            <person name="Swoboda P."/>
            <person name="Sykes S.M."/>
            <person name="Vaughn M."/>
            <person name="Vengrova S."/>
            <person name="Yoder R."/>
            <person name="Zeng Q."/>
            <person name="Allshire R."/>
            <person name="Baulcombe D."/>
            <person name="Birren B.W."/>
            <person name="Brown W."/>
            <person name="Ekwall K."/>
            <person name="Kellis M."/>
            <person name="Leatherwood J."/>
            <person name="Levin H."/>
            <person name="Margalit H."/>
            <person name="Martienssen R."/>
            <person name="Nieduszynski C.A."/>
            <person name="Spatafora J.W."/>
            <person name="Friedman N."/>
            <person name="Dalgaard J.Z."/>
            <person name="Baumann P."/>
            <person name="Niki H."/>
            <person name="Regev A."/>
            <person name="Nusbaum C."/>
        </authorList>
    </citation>
    <scope>NUCLEOTIDE SEQUENCE [LARGE SCALE GENOMIC DNA]</scope>
    <source>
        <strain evidence="14">yFS275 / FY16936</strain>
    </source>
</reference>
<evidence type="ECO:0000313" key="14">
    <source>
        <dbReference type="Proteomes" id="UP000001744"/>
    </source>
</evidence>
<dbReference type="GO" id="GO:0019237">
    <property type="term" value="F:centromeric DNA binding"/>
    <property type="evidence" value="ECO:0007669"/>
    <property type="project" value="EnsemblFungi"/>
</dbReference>
<dbReference type="GO" id="GO:0010458">
    <property type="term" value="P:exit from mitosis"/>
    <property type="evidence" value="ECO:0007669"/>
    <property type="project" value="EnsemblFungi"/>
</dbReference>
<dbReference type="GO" id="GO:0035556">
    <property type="term" value="P:intracellular signal transduction"/>
    <property type="evidence" value="ECO:0007669"/>
    <property type="project" value="EnsemblFungi"/>
</dbReference>
<dbReference type="GO" id="GO:1904750">
    <property type="term" value="P:negative regulation of protein localization to nucleolus"/>
    <property type="evidence" value="ECO:0007669"/>
    <property type="project" value="EnsemblFungi"/>
</dbReference>
<dbReference type="GO" id="GO:1990813">
    <property type="term" value="P:meiotic centromeric cohesion protection in anaphase I"/>
    <property type="evidence" value="ECO:0007669"/>
    <property type="project" value="EnsemblFungi"/>
</dbReference>
<sequence length="699" mass="79058">MATAAVKETKTAITPKKKTKPSRLCFTPPVNLKNNKKNIYYTRYDCIGEGGFARCFRVKDNYGNVYAAKVIAKRSLQNEKTKQKLFGEIKVHQSMNHPNIVGFVDCFEDSTNVYLVLELCEHRSLMDLLRKRKHLTEPEVRFLMLQILGALKYMHKKRVIHRDLKLGNIMLDESNNVKIGDFGLAALLVDDEERKMTICGTPNYIAPEILFNSKEGHSFEVDLWSAGVVMFALLVGKPPFQDKEVKTIYKKIKANSYKFPRGLEISNEAKDLISSLLTQDPSTRPSIDAIADHAFFHTGYMAASLPDEVLDQKPTWPTSQSSQAFQRNLDYVATASGVGFGKSAGIEQHKPYALQNDQDTDKERILPSVLSPRDRVVPVMRIGAEDLPAAAYSNATHKASLAAAAPRRDYAVSRVTELREEALVSKLSEQRISSSKTTEAIESQRMSTHEVIIDTAKPADNEKSVWMSIRKLALRIGMAIETRAATSTIDPRAVERWPSLFIITKWVDYSNRYGLGYQLSDESVGVHFNDSSSLVLSPDESYFDYIVHKRNLPLRRLLFTSTNIPDALKNKVYLLKHFKNYMGQNLSLASQAKHAASNGAKATHMAFMHSYLRTRQAILFRLSNGTIQYNFTDHAKLIVSGEGTHLVFLDKEKRRFHLSMEEACFHSEELKARLLYARETLELWAMKLRGGNSQKETTD</sequence>
<dbReference type="SMART" id="SM00220">
    <property type="entry name" value="S_TKc"/>
    <property type="match status" value="1"/>
</dbReference>
<dbReference type="GO" id="GO:0035974">
    <property type="term" value="C:meiotic spindle pole body"/>
    <property type="evidence" value="ECO:0007669"/>
    <property type="project" value="EnsemblFungi"/>
</dbReference>
<evidence type="ECO:0000256" key="8">
    <source>
        <dbReference type="RuleBase" id="RU361162"/>
    </source>
</evidence>
<dbReference type="PROSITE" id="PS50011">
    <property type="entry name" value="PROTEIN_KINASE_DOM"/>
    <property type="match status" value="1"/>
</dbReference>
<dbReference type="PANTHER" id="PTHR24345:SF0">
    <property type="entry name" value="CELL CYCLE SERINE_THREONINE-PROTEIN KINASE CDC5_MSD2"/>
    <property type="match status" value="1"/>
</dbReference>